<evidence type="ECO:0008006" key="9">
    <source>
        <dbReference type="Google" id="ProtNLM"/>
    </source>
</evidence>
<dbReference type="InterPro" id="IPR011706">
    <property type="entry name" value="Cu-oxidase_C"/>
</dbReference>
<dbReference type="InterPro" id="IPR008972">
    <property type="entry name" value="Cupredoxin"/>
</dbReference>
<dbReference type="OrthoDB" id="345021at2"/>
<evidence type="ECO:0000256" key="1">
    <source>
        <dbReference type="ARBA" id="ARBA00010609"/>
    </source>
</evidence>
<dbReference type="InterPro" id="IPR002355">
    <property type="entry name" value="Cu_oxidase_Cu_BS"/>
</dbReference>
<proteinExistence type="inferred from homology"/>
<protein>
    <recommendedName>
        <fullName evidence="9">Copper oxidase</fullName>
    </recommendedName>
</protein>
<dbReference type="Gene3D" id="2.60.40.420">
    <property type="entry name" value="Cupredoxins - blue copper proteins"/>
    <property type="match status" value="4"/>
</dbReference>
<evidence type="ECO:0000259" key="5">
    <source>
        <dbReference type="Pfam" id="PF07732"/>
    </source>
</evidence>
<dbReference type="Proteomes" id="UP000244867">
    <property type="component" value="Unassembled WGS sequence"/>
</dbReference>
<feature type="domain" description="Plastocyanin-like" evidence="4">
    <location>
        <begin position="516"/>
        <end position="629"/>
    </location>
</feature>
<dbReference type="InterPro" id="IPR045087">
    <property type="entry name" value="Cu-oxidase_fam"/>
</dbReference>
<keyword evidence="3" id="KW-0560">Oxidoreductase</keyword>
<dbReference type="GO" id="GO:0016491">
    <property type="term" value="F:oxidoreductase activity"/>
    <property type="evidence" value="ECO:0007669"/>
    <property type="project" value="UniProtKB-KW"/>
</dbReference>
<dbReference type="PANTHER" id="PTHR48267:SF1">
    <property type="entry name" value="BILIRUBIN OXIDASE"/>
    <property type="match status" value="1"/>
</dbReference>
<gene>
    <name evidence="7" type="ORF">C7S10_14600</name>
</gene>
<keyword evidence="2" id="KW-0479">Metal-binding</keyword>
<accession>A0A2R7YVF6</accession>
<feature type="domain" description="Plastocyanin-like" evidence="5">
    <location>
        <begin position="193"/>
        <end position="308"/>
    </location>
</feature>
<name>A0A2R7YVF6_9ACTN</name>
<dbReference type="PANTHER" id="PTHR48267">
    <property type="entry name" value="CUPREDOXIN SUPERFAMILY PROTEIN"/>
    <property type="match status" value="1"/>
</dbReference>
<sequence>MPSGPAVAQGGLMTWGKSRARAPVAWLVAGLLLAVALALAPSAPSVRSAGTSASAAAAPGSATLVVDRGSLSFTPSTVSLRGGGTLTLVNLDTFDHTVTSVATDAEGTPLFDVRVPAGTSATITGVEALAEGSYAFFCKLHPQMRGVLSVEGGDGTVTPELPAFEQRLVVPRRLTGPLVTIPMRQARVRMLPTGPRTRMWTYGGSYPGPTIVRPAGRETRVRFIHQLPRKVGALTVHLHGDHHAAEHDGQPTTQLVRPGRSRVYEYPLTYGGLPEPSSFFFYHDHRMDHTARNNWRGLQGMFVVKDPSESSLQLPTGRRDVPLMLADRSFRSDNELTNPFAHGPTMVGHHGSMAWTGPHAPPDDATVGTHVLVNGRYAPYLPVSATRYRLRLLNASHFSSYSIGLSDGRPLLQIGTGNGLLRKPVVRDRVLLGPAQRADVIVDFHGATGRDLVLDSVPNAAGATGDDARQAALMQFRVGAEAPDRSRLPARLPSPDLVDVPKTVSKTWTFGLGETHGHHAGSFWSVNGRAFDPERVDHRARLGTVERWRLRNVSDVTHYVHIHAEQWRTVLRDGKPPPPWEQGLEDTWRLEPGEVVEVAARFEDYTGSFMIHCHMLDHEDHGMMARFDVVR</sequence>
<evidence type="ECO:0000259" key="4">
    <source>
        <dbReference type="Pfam" id="PF07731"/>
    </source>
</evidence>
<feature type="domain" description="EfeO-type cupredoxin-like" evidence="6">
    <location>
        <begin position="51"/>
        <end position="149"/>
    </location>
</feature>
<organism evidence="7 8">
    <name type="scientific">Nocardioides currus</name>
    <dbReference type="NCBI Taxonomy" id="2133958"/>
    <lineage>
        <taxon>Bacteria</taxon>
        <taxon>Bacillati</taxon>
        <taxon>Actinomycetota</taxon>
        <taxon>Actinomycetes</taxon>
        <taxon>Propionibacteriales</taxon>
        <taxon>Nocardioidaceae</taxon>
        <taxon>Nocardioides</taxon>
    </lineage>
</organism>
<dbReference type="PROSITE" id="PS00080">
    <property type="entry name" value="MULTICOPPER_OXIDASE2"/>
    <property type="match status" value="1"/>
</dbReference>
<comment type="similarity">
    <text evidence="1">Belongs to the multicopper oxidase family.</text>
</comment>
<reference evidence="7 8" key="1">
    <citation type="submission" date="2018-03" db="EMBL/GenBank/DDBJ databases">
        <authorList>
            <person name="Keele B.F."/>
        </authorList>
    </citation>
    <scope>NUCLEOTIDE SEQUENCE [LARGE SCALE GENOMIC DNA]</scope>
    <source>
        <strain evidence="7 8">IB-3</strain>
    </source>
</reference>
<dbReference type="SUPFAM" id="SSF49503">
    <property type="entry name" value="Cupredoxins"/>
    <property type="match status" value="4"/>
</dbReference>
<dbReference type="Pfam" id="PF07732">
    <property type="entry name" value="Cu-oxidase_3"/>
    <property type="match status" value="1"/>
</dbReference>
<dbReference type="Pfam" id="PF13473">
    <property type="entry name" value="Cupredoxin_1"/>
    <property type="match status" value="1"/>
</dbReference>
<dbReference type="AlphaFoldDB" id="A0A2R7YVF6"/>
<dbReference type="GO" id="GO:0005507">
    <property type="term" value="F:copper ion binding"/>
    <property type="evidence" value="ECO:0007669"/>
    <property type="project" value="InterPro"/>
</dbReference>
<comment type="caution">
    <text evidence="7">The sequence shown here is derived from an EMBL/GenBank/DDBJ whole genome shotgun (WGS) entry which is preliminary data.</text>
</comment>
<dbReference type="InterPro" id="IPR011707">
    <property type="entry name" value="Cu-oxidase-like_N"/>
</dbReference>
<evidence type="ECO:0000256" key="2">
    <source>
        <dbReference type="ARBA" id="ARBA00022723"/>
    </source>
</evidence>
<evidence type="ECO:0000256" key="3">
    <source>
        <dbReference type="ARBA" id="ARBA00023002"/>
    </source>
</evidence>
<evidence type="ECO:0000259" key="6">
    <source>
        <dbReference type="Pfam" id="PF13473"/>
    </source>
</evidence>
<dbReference type="EMBL" id="PYXZ01000006">
    <property type="protein sequence ID" value="PUA80355.1"/>
    <property type="molecule type" value="Genomic_DNA"/>
</dbReference>
<dbReference type="Pfam" id="PF07731">
    <property type="entry name" value="Cu-oxidase_2"/>
    <property type="match status" value="1"/>
</dbReference>
<evidence type="ECO:0000313" key="8">
    <source>
        <dbReference type="Proteomes" id="UP000244867"/>
    </source>
</evidence>
<keyword evidence="8" id="KW-1185">Reference proteome</keyword>
<dbReference type="InterPro" id="IPR028096">
    <property type="entry name" value="EfeO_Cupredoxin"/>
</dbReference>
<evidence type="ECO:0000313" key="7">
    <source>
        <dbReference type="EMBL" id="PUA80355.1"/>
    </source>
</evidence>